<protein>
    <submittedName>
        <fullName evidence="2">Uncharacterized protein</fullName>
    </submittedName>
</protein>
<sequence>MVPVELCITRSGFYVADTVPDLRAIESHTEVAASQINRRGGAAEIRREGRRERRKKERERERERERNTQRRDERKRGTEEDDATSAGAEDAFHSAESERRAR</sequence>
<name>A0A195CKI8_9HYME</name>
<feature type="compositionally biased region" description="Basic and acidic residues" evidence="1">
    <location>
        <begin position="90"/>
        <end position="102"/>
    </location>
</feature>
<feature type="region of interest" description="Disordered" evidence="1">
    <location>
        <begin position="34"/>
        <end position="102"/>
    </location>
</feature>
<evidence type="ECO:0000256" key="1">
    <source>
        <dbReference type="SAM" id="MobiDB-lite"/>
    </source>
</evidence>
<proteinExistence type="predicted"/>
<organism evidence="2 3">
    <name type="scientific">Cyphomyrmex costatus</name>
    <dbReference type="NCBI Taxonomy" id="456900"/>
    <lineage>
        <taxon>Eukaryota</taxon>
        <taxon>Metazoa</taxon>
        <taxon>Ecdysozoa</taxon>
        <taxon>Arthropoda</taxon>
        <taxon>Hexapoda</taxon>
        <taxon>Insecta</taxon>
        <taxon>Pterygota</taxon>
        <taxon>Neoptera</taxon>
        <taxon>Endopterygota</taxon>
        <taxon>Hymenoptera</taxon>
        <taxon>Apocrita</taxon>
        <taxon>Aculeata</taxon>
        <taxon>Formicoidea</taxon>
        <taxon>Formicidae</taxon>
        <taxon>Myrmicinae</taxon>
        <taxon>Cyphomyrmex</taxon>
    </lineage>
</organism>
<dbReference type="Proteomes" id="UP000078542">
    <property type="component" value="Unassembled WGS sequence"/>
</dbReference>
<dbReference type="AlphaFoldDB" id="A0A195CKI8"/>
<keyword evidence="3" id="KW-1185">Reference proteome</keyword>
<reference evidence="2 3" key="1">
    <citation type="submission" date="2016-03" db="EMBL/GenBank/DDBJ databases">
        <title>Cyphomyrmex costatus WGS genome.</title>
        <authorList>
            <person name="Nygaard S."/>
            <person name="Hu H."/>
            <person name="Boomsma J."/>
            <person name="Zhang G."/>
        </authorList>
    </citation>
    <scope>NUCLEOTIDE SEQUENCE [LARGE SCALE GENOMIC DNA]</scope>
    <source>
        <strain evidence="2">MS0001</strain>
        <tissue evidence="2">Whole body</tissue>
    </source>
</reference>
<accession>A0A195CKI8</accession>
<dbReference type="EMBL" id="KQ977622">
    <property type="protein sequence ID" value="KYN01245.1"/>
    <property type="molecule type" value="Genomic_DNA"/>
</dbReference>
<evidence type="ECO:0000313" key="2">
    <source>
        <dbReference type="EMBL" id="KYN01245.1"/>
    </source>
</evidence>
<evidence type="ECO:0000313" key="3">
    <source>
        <dbReference type="Proteomes" id="UP000078542"/>
    </source>
</evidence>
<feature type="compositionally biased region" description="Basic and acidic residues" evidence="1">
    <location>
        <begin position="58"/>
        <end position="78"/>
    </location>
</feature>
<gene>
    <name evidence="2" type="ORF">ALC62_07864</name>
</gene>